<evidence type="ECO:0000313" key="8">
    <source>
        <dbReference type="Proteomes" id="UP001497623"/>
    </source>
</evidence>
<dbReference type="Proteomes" id="UP001497623">
    <property type="component" value="Unassembled WGS sequence"/>
</dbReference>
<evidence type="ECO:0000256" key="4">
    <source>
        <dbReference type="SAM" id="MobiDB-lite"/>
    </source>
</evidence>
<keyword evidence="2" id="KW-0677">Repeat</keyword>
<evidence type="ECO:0008006" key="9">
    <source>
        <dbReference type="Google" id="ProtNLM"/>
    </source>
</evidence>
<feature type="compositionally biased region" description="Gly residues" evidence="4">
    <location>
        <begin position="185"/>
        <end position="194"/>
    </location>
</feature>
<dbReference type="InterPro" id="IPR010911">
    <property type="entry name" value="Rab_BD"/>
</dbReference>
<organism evidence="7 8">
    <name type="scientific">Meganyctiphanes norvegica</name>
    <name type="common">Northern krill</name>
    <name type="synonym">Thysanopoda norvegica</name>
    <dbReference type="NCBI Taxonomy" id="48144"/>
    <lineage>
        <taxon>Eukaryota</taxon>
        <taxon>Metazoa</taxon>
        <taxon>Ecdysozoa</taxon>
        <taxon>Arthropoda</taxon>
        <taxon>Crustacea</taxon>
        <taxon>Multicrustacea</taxon>
        <taxon>Malacostraca</taxon>
        <taxon>Eumalacostraca</taxon>
        <taxon>Eucarida</taxon>
        <taxon>Euphausiacea</taxon>
        <taxon>Euphausiidae</taxon>
        <taxon>Meganyctiphanes</taxon>
    </lineage>
</organism>
<evidence type="ECO:0000313" key="7">
    <source>
        <dbReference type="EMBL" id="CAL4084427.1"/>
    </source>
</evidence>
<dbReference type="GO" id="GO:0046872">
    <property type="term" value="F:metal ion binding"/>
    <property type="evidence" value="ECO:0007669"/>
    <property type="project" value="UniProtKB-KW"/>
</dbReference>
<dbReference type="InterPro" id="IPR035892">
    <property type="entry name" value="C2_domain_sf"/>
</dbReference>
<comment type="caution">
    <text evidence="7">The sequence shown here is derived from an EMBL/GenBank/DDBJ whole genome shotgun (WGS) entry which is preliminary data.</text>
</comment>
<dbReference type="GO" id="GO:0031267">
    <property type="term" value="F:small GTPase binding"/>
    <property type="evidence" value="ECO:0007669"/>
    <property type="project" value="InterPro"/>
</dbReference>
<feature type="domain" description="C2" evidence="5">
    <location>
        <begin position="417"/>
        <end position="538"/>
    </location>
</feature>
<feature type="compositionally biased region" description="Low complexity" evidence="4">
    <location>
        <begin position="271"/>
        <end position="290"/>
    </location>
</feature>
<feature type="non-terminal residue" evidence="7">
    <location>
        <position position="690"/>
    </location>
</feature>
<name>A0AAV2QGC9_MEGNR</name>
<reference evidence="7 8" key="1">
    <citation type="submission" date="2024-05" db="EMBL/GenBank/DDBJ databases">
        <authorList>
            <person name="Wallberg A."/>
        </authorList>
    </citation>
    <scope>NUCLEOTIDE SEQUENCE [LARGE SCALE GENOMIC DNA]</scope>
</reference>
<dbReference type="PRINTS" id="PR00360">
    <property type="entry name" value="C2DOMAIN"/>
</dbReference>
<feature type="compositionally biased region" description="Basic and acidic residues" evidence="4">
    <location>
        <begin position="325"/>
        <end position="338"/>
    </location>
</feature>
<dbReference type="GO" id="GO:0061669">
    <property type="term" value="P:spontaneous neurotransmitter secretion"/>
    <property type="evidence" value="ECO:0007669"/>
    <property type="project" value="TreeGrafter"/>
</dbReference>
<keyword evidence="3" id="KW-0106">Calcium</keyword>
<evidence type="ECO:0000256" key="2">
    <source>
        <dbReference type="ARBA" id="ARBA00022737"/>
    </source>
</evidence>
<evidence type="ECO:0000259" key="5">
    <source>
        <dbReference type="PROSITE" id="PS50004"/>
    </source>
</evidence>
<dbReference type="InterPro" id="IPR043566">
    <property type="entry name" value="Rabphilin/DOC2/Noc2"/>
</dbReference>
<evidence type="ECO:0000256" key="3">
    <source>
        <dbReference type="ARBA" id="ARBA00022837"/>
    </source>
</evidence>
<dbReference type="GO" id="GO:0017158">
    <property type="term" value="P:regulation of calcium ion-dependent exocytosis"/>
    <property type="evidence" value="ECO:0007669"/>
    <property type="project" value="TreeGrafter"/>
</dbReference>
<dbReference type="InterPro" id="IPR000008">
    <property type="entry name" value="C2_dom"/>
</dbReference>
<gene>
    <name evidence="7" type="ORF">MNOR_LOCUS12417</name>
</gene>
<feature type="domain" description="RabBD" evidence="6">
    <location>
        <begin position="11"/>
        <end position="64"/>
    </location>
</feature>
<evidence type="ECO:0000256" key="1">
    <source>
        <dbReference type="ARBA" id="ARBA00022723"/>
    </source>
</evidence>
<dbReference type="CDD" id="cd08384">
    <property type="entry name" value="C2B_Rabphilin_Doc2"/>
    <property type="match status" value="1"/>
</dbReference>
<sequence>MGWSTPATAPVQREEALSEEETKKILDVIKRAEDMELYEQKRIGCSQLRYQSEWFTDDQWYQVMSNLVKSVGVSELCGTTMLSSLRRSSCPETETDTSSEDETLRRKRLQVRTTSECQGGGDMTLSFKPRSRSSSPAPPRRLDSGDSLGGGKDSSDERGPSDRSPISPAINCRGMSRTSSRESTTGGGSEGRGPGSLFLRPDYSPSQHTPSPRSPRTPRSPMLPRGLAIDRSPSPLLRVAWRDSGHGSNSSASEASSSREDFDAAGDDGTNSSAAFSNSSGSSSNLALPLVRSGAVSPTPPNRSSSSGSGNQLPASSTVNSFRSSRQDSDLSRHSEEHRHHKLVRSGGSKDSRGSCDSRSSISSRNSSTRTKEDVSSCINQDDVFTEEKLHNHIHNNAKGIKDKEIKEEKEIPICIVPGSIELSLLYDSHNQALHCTIHNAKNLRSSDSSSLADAYVKLHLLPGASKVNKLRTKTISKSLNPEFNETLTYYGLSDHDMARKTLRLQILDEERFGNDFLGEARVVLKKIKAHETKMLEILLEKKISLADDELVGETERGKLLLSLKYSTQRTGLIVGIVRAATLRACDSNGFSDPFVKVQLRPDPTHKKHRTTVKWKNLNPEFNEEFYFEVRRNELPKKLLDIRVYDKDVGRSDDFIGGLQLSQDSRGTELRHWYDALQYPDRRHDRWHIL</sequence>
<dbReference type="EMBL" id="CAXKWB010006796">
    <property type="protein sequence ID" value="CAL4084427.1"/>
    <property type="molecule type" value="Genomic_DNA"/>
</dbReference>
<keyword evidence="8" id="KW-1185">Reference proteome</keyword>
<dbReference type="PROSITE" id="PS50916">
    <property type="entry name" value="RABBD"/>
    <property type="match status" value="1"/>
</dbReference>
<dbReference type="PANTHER" id="PTHR45729:SF6">
    <property type="entry name" value="RABPHILIN, ISOFORM A"/>
    <property type="match status" value="1"/>
</dbReference>
<dbReference type="CDD" id="cd04035">
    <property type="entry name" value="C2A_Rabphilin_Doc2"/>
    <property type="match status" value="1"/>
</dbReference>
<proteinExistence type="predicted"/>
<feature type="domain" description="C2" evidence="5">
    <location>
        <begin position="556"/>
        <end position="688"/>
    </location>
</feature>
<dbReference type="InterPro" id="IPR001565">
    <property type="entry name" value="Synaptotagmin"/>
</dbReference>
<dbReference type="Pfam" id="PF00168">
    <property type="entry name" value="C2"/>
    <property type="match status" value="2"/>
</dbReference>
<dbReference type="GO" id="GO:0006886">
    <property type="term" value="P:intracellular protein transport"/>
    <property type="evidence" value="ECO:0007669"/>
    <property type="project" value="InterPro"/>
</dbReference>
<dbReference type="GO" id="GO:0098793">
    <property type="term" value="C:presynapse"/>
    <property type="evidence" value="ECO:0007669"/>
    <property type="project" value="GOC"/>
</dbReference>
<feature type="compositionally biased region" description="Low complexity" evidence="4">
    <location>
        <begin position="357"/>
        <end position="369"/>
    </location>
</feature>
<dbReference type="SMART" id="SM00239">
    <property type="entry name" value="C2"/>
    <property type="match status" value="2"/>
</dbReference>
<feature type="compositionally biased region" description="Low complexity" evidence="4">
    <location>
        <begin position="246"/>
        <end position="256"/>
    </location>
</feature>
<dbReference type="GO" id="GO:0006887">
    <property type="term" value="P:exocytosis"/>
    <property type="evidence" value="ECO:0007669"/>
    <property type="project" value="TreeGrafter"/>
</dbReference>
<dbReference type="SUPFAM" id="SSF49562">
    <property type="entry name" value="C2 domain (Calcium/lipid-binding domain, CaLB)"/>
    <property type="match status" value="2"/>
</dbReference>
<dbReference type="PANTHER" id="PTHR45729">
    <property type="entry name" value="RABPHILIN, ISOFORM A"/>
    <property type="match status" value="1"/>
</dbReference>
<feature type="region of interest" description="Disordered" evidence="4">
    <location>
        <begin position="88"/>
        <end position="378"/>
    </location>
</feature>
<accession>A0AAV2QGC9</accession>
<evidence type="ECO:0000259" key="6">
    <source>
        <dbReference type="PROSITE" id="PS50916"/>
    </source>
</evidence>
<protein>
    <recommendedName>
        <fullName evidence="9">Rabphilin</fullName>
    </recommendedName>
</protein>
<dbReference type="PROSITE" id="PS50004">
    <property type="entry name" value="C2"/>
    <property type="match status" value="2"/>
</dbReference>
<dbReference type="PRINTS" id="PR00399">
    <property type="entry name" value="SYNAPTOTAGMN"/>
</dbReference>
<dbReference type="GO" id="GO:0016020">
    <property type="term" value="C:membrane"/>
    <property type="evidence" value="ECO:0007669"/>
    <property type="project" value="InterPro"/>
</dbReference>
<dbReference type="Gene3D" id="2.60.40.150">
    <property type="entry name" value="C2 domain"/>
    <property type="match status" value="2"/>
</dbReference>
<feature type="compositionally biased region" description="Low complexity" evidence="4">
    <location>
        <begin position="302"/>
        <end position="317"/>
    </location>
</feature>
<dbReference type="InterPro" id="IPR047022">
    <property type="entry name" value="Rabphilin_Doc2_C2A"/>
</dbReference>
<keyword evidence="1" id="KW-0479">Metal-binding</keyword>
<dbReference type="AlphaFoldDB" id="A0AAV2QGC9"/>